<name>A0A1H0PJW0_9BACI</name>
<dbReference type="STRING" id="930152.SAMN05216565_101352"/>
<gene>
    <name evidence="2" type="ORF">SAMN05216565_101352</name>
</gene>
<sequence length="63" mass="7127">MYLLAAALRPNIGDIIFQLIAFVMVLAIPLGIIILVVTYRKGMSRLKRVEDKLDKLLSVKENK</sequence>
<reference evidence="3" key="1">
    <citation type="submission" date="2016-10" db="EMBL/GenBank/DDBJ databases">
        <authorList>
            <person name="Varghese N."/>
            <person name="Submissions S."/>
        </authorList>
    </citation>
    <scope>NUCLEOTIDE SEQUENCE [LARGE SCALE GENOMIC DNA]</scope>
    <source>
        <strain evidence="3">IBRC-M10078</strain>
    </source>
</reference>
<keyword evidence="3" id="KW-1185">Reference proteome</keyword>
<protein>
    <recommendedName>
        <fullName evidence="4">DUF4083 domain-containing protein</fullName>
    </recommendedName>
</protein>
<dbReference type="OrthoDB" id="2937271at2"/>
<dbReference type="RefSeq" id="WP_090849402.1">
    <property type="nucleotide sequence ID" value="NZ_FNJU01000001.1"/>
</dbReference>
<feature type="transmembrane region" description="Helical" evidence="1">
    <location>
        <begin position="15"/>
        <end position="39"/>
    </location>
</feature>
<keyword evidence="1" id="KW-0812">Transmembrane</keyword>
<evidence type="ECO:0000256" key="1">
    <source>
        <dbReference type="SAM" id="Phobius"/>
    </source>
</evidence>
<dbReference type="EMBL" id="FNJU01000001">
    <property type="protein sequence ID" value="SDP05357.1"/>
    <property type="molecule type" value="Genomic_DNA"/>
</dbReference>
<proteinExistence type="predicted"/>
<keyword evidence="1" id="KW-0472">Membrane</keyword>
<accession>A0A1H0PJW0</accession>
<keyword evidence="1" id="KW-1133">Transmembrane helix</keyword>
<dbReference type="AlphaFoldDB" id="A0A1H0PJW0"/>
<evidence type="ECO:0008006" key="4">
    <source>
        <dbReference type="Google" id="ProtNLM"/>
    </source>
</evidence>
<evidence type="ECO:0000313" key="3">
    <source>
        <dbReference type="Proteomes" id="UP000199159"/>
    </source>
</evidence>
<organism evidence="2 3">
    <name type="scientific">Litchfieldia salsa</name>
    <dbReference type="NCBI Taxonomy" id="930152"/>
    <lineage>
        <taxon>Bacteria</taxon>
        <taxon>Bacillati</taxon>
        <taxon>Bacillota</taxon>
        <taxon>Bacilli</taxon>
        <taxon>Bacillales</taxon>
        <taxon>Bacillaceae</taxon>
        <taxon>Litchfieldia</taxon>
    </lineage>
</organism>
<evidence type="ECO:0000313" key="2">
    <source>
        <dbReference type="EMBL" id="SDP05357.1"/>
    </source>
</evidence>
<dbReference type="Proteomes" id="UP000199159">
    <property type="component" value="Unassembled WGS sequence"/>
</dbReference>